<dbReference type="Gene3D" id="3.40.50.300">
    <property type="entry name" value="P-loop containing nucleotide triphosphate hydrolases"/>
    <property type="match status" value="1"/>
</dbReference>
<evidence type="ECO:0000256" key="7">
    <source>
        <dbReference type="SAM" id="Phobius"/>
    </source>
</evidence>
<feature type="transmembrane region" description="Helical" evidence="7">
    <location>
        <begin position="77"/>
        <end position="95"/>
    </location>
</feature>
<evidence type="ECO:0000256" key="3">
    <source>
        <dbReference type="ARBA" id="ARBA00022475"/>
    </source>
</evidence>
<dbReference type="AlphaFoldDB" id="A0A4R4DJ59"/>
<evidence type="ECO:0000256" key="1">
    <source>
        <dbReference type="ARBA" id="ARBA00004651"/>
    </source>
</evidence>
<keyword evidence="9" id="KW-1185">Reference proteome</keyword>
<keyword evidence="6 7" id="KW-0472">Membrane</keyword>
<proteinExistence type="inferred from homology"/>
<gene>
    <name evidence="8" type="ORF">EXY23_13495</name>
</gene>
<reference evidence="8 9" key="1">
    <citation type="submission" date="2019-03" db="EMBL/GenBank/DDBJ databases">
        <title>Paracraurococcus aquatilis NE82 genome sequence.</title>
        <authorList>
            <person name="Zhao Y."/>
            <person name="Du Z."/>
        </authorList>
    </citation>
    <scope>NUCLEOTIDE SEQUENCE [LARGE SCALE GENOMIC DNA]</scope>
    <source>
        <strain evidence="8 9">NE82</strain>
    </source>
</reference>
<evidence type="ECO:0000256" key="6">
    <source>
        <dbReference type="ARBA" id="ARBA00023136"/>
    </source>
</evidence>
<accession>A0A4R4DJ59</accession>
<name>A0A4R4DJ59_9PROT</name>
<feature type="transmembrane region" description="Helical" evidence="7">
    <location>
        <begin position="21"/>
        <end position="44"/>
    </location>
</feature>
<evidence type="ECO:0000313" key="8">
    <source>
        <dbReference type="EMBL" id="TCZ61138.1"/>
    </source>
</evidence>
<sequence length="616" mass="66197">MVPRRRGCGGGAVTAALRGAGIGLAALVGTAALWLAAASLIFLYGTGLWGHPLLPWWSYPYAWATYAPYLKRSLPEAVWILSSAIVATVPLVALGRWQWRRWGGLAGLGRRTLGVDRIRRGTTHNHGNADWMPLERAAELFPAEPDPEVGGVVVGELDRVDLGPVARLRFDPRRRETWGSGGTAPLMIDRCRTGTTHSIVIAGGGGYKSTSLVTTLLTWRRSMFVLDPSEELADLVGDAVASSGRTVVRLGIGSIGPNVLVGVDIEDPMAETRLRSVVARIIGPMPRDDSGNAGRFKRWGRTIVTALLADLVWRQDIDPALKTLRALRDGLSVPETTMRETLRGIYEKSPSPLARSLAGSMMGLAAETFSGAFGNATDDTEWLASEAYGDLVSGDAFHLPDIVKGDLAVFVQVPLEALQATPAVARVLVGCALDAVFAARGAVTGRVFFPIDEAVLVGADTALKVARDQGRKSGITLQLYYQSEGQIEEVWGKPGKQAWFDGVSWRSYAGIQNLETAKDISATLGTFGAVATSKGENHGRQSRVLEMPSLSAGSNLNEHEISREVAKPHELLQEMRGDERITLPRGERPIRHGAAIGFRRPEIAAQLGASAYGPRP</sequence>
<dbReference type="PANTHER" id="PTHR37937:SF1">
    <property type="entry name" value="CONJUGATIVE TRANSFER: DNA TRANSPORT"/>
    <property type="match status" value="1"/>
</dbReference>
<dbReference type="OrthoDB" id="9759295at2"/>
<dbReference type="InterPro" id="IPR003688">
    <property type="entry name" value="TraG/VirD4"/>
</dbReference>
<evidence type="ECO:0000256" key="2">
    <source>
        <dbReference type="ARBA" id="ARBA00008806"/>
    </source>
</evidence>
<evidence type="ECO:0000256" key="4">
    <source>
        <dbReference type="ARBA" id="ARBA00022692"/>
    </source>
</evidence>
<keyword evidence="5 7" id="KW-1133">Transmembrane helix</keyword>
<evidence type="ECO:0000256" key="5">
    <source>
        <dbReference type="ARBA" id="ARBA00022989"/>
    </source>
</evidence>
<organism evidence="8 9">
    <name type="scientific">Roseicella aquatilis</name>
    <dbReference type="NCBI Taxonomy" id="2527868"/>
    <lineage>
        <taxon>Bacteria</taxon>
        <taxon>Pseudomonadati</taxon>
        <taxon>Pseudomonadota</taxon>
        <taxon>Alphaproteobacteria</taxon>
        <taxon>Acetobacterales</taxon>
        <taxon>Roseomonadaceae</taxon>
        <taxon>Roseicella</taxon>
    </lineage>
</organism>
<dbReference type="NCBIfam" id="NF010394">
    <property type="entry name" value="PRK13822.1"/>
    <property type="match status" value="1"/>
</dbReference>
<dbReference type="EMBL" id="SKBM01000011">
    <property type="protein sequence ID" value="TCZ61138.1"/>
    <property type="molecule type" value="Genomic_DNA"/>
</dbReference>
<protein>
    <submittedName>
        <fullName evidence="8">Conjugal transfer protein TraG</fullName>
    </submittedName>
</protein>
<dbReference type="SUPFAM" id="SSF52540">
    <property type="entry name" value="P-loop containing nucleoside triphosphate hydrolases"/>
    <property type="match status" value="1"/>
</dbReference>
<keyword evidence="3" id="KW-1003">Cell membrane</keyword>
<dbReference type="Proteomes" id="UP000295023">
    <property type="component" value="Unassembled WGS sequence"/>
</dbReference>
<dbReference type="InterPro" id="IPR051539">
    <property type="entry name" value="T4SS-coupling_protein"/>
</dbReference>
<dbReference type="GO" id="GO:0005886">
    <property type="term" value="C:plasma membrane"/>
    <property type="evidence" value="ECO:0007669"/>
    <property type="project" value="UniProtKB-SubCell"/>
</dbReference>
<dbReference type="InterPro" id="IPR027417">
    <property type="entry name" value="P-loop_NTPase"/>
</dbReference>
<evidence type="ECO:0000313" key="9">
    <source>
        <dbReference type="Proteomes" id="UP000295023"/>
    </source>
</evidence>
<comment type="similarity">
    <text evidence="2">Belongs to the VirD4/TraG family.</text>
</comment>
<dbReference type="Pfam" id="PF02534">
    <property type="entry name" value="T4SS-DNA_transf"/>
    <property type="match status" value="1"/>
</dbReference>
<dbReference type="PANTHER" id="PTHR37937">
    <property type="entry name" value="CONJUGATIVE TRANSFER: DNA TRANSPORT"/>
    <property type="match status" value="1"/>
</dbReference>
<comment type="subcellular location">
    <subcellularLocation>
        <location evidence="1">Cell membrane</location>
        <topology evidence="1">Multi-pass membrane protein</topology>
    </subcellularLocation>
</comment>
<comment type="caution">
    <text evidence="8">The sequence shown here is derived from an EMBL/GenBank/DDBJ whole genome shotgun (WGS) entry which is preliminary data.</text>
</comment>
<keyword evidence="4 7" id="KW-0812">Transmembrane</keyword>